<evidence type="ECO:0000259" key="3">
    <source>
        <dbReference type="Pfam" id="PF24837"/>
    </source>
</evidence>
<feature type="chain" id="PRO_5039002704" description="AMIN-like domain-containing protein" evidence="2">
    <location>
        <begin position="19"/>
        <end position="212"/>
    </location>
</feature>
<dbReference type="AlphaFoldDB" id="I4F4B6"/>
<reference evidence="4 5" key="1">
    <citation type="journal article" date="2012" name="J. Bacteriol.">
        <title>Genome Sequence of Radiation-Resistant Modestobacter marinus Strain BC501, a Representative Actinobacterium That Thrives on Calcareous Stone Surfaces.</title>
        <authorList>
            <person name="Normand P."/>
            <person name="Gury J."/>
            <person name="Pujic P."/>
            <person name="Chouaia B."/>
            <person name="Crotti E."/>
            <person name="Brusetti L."/>
            <person name="Daffonchio D."/>
            <person name="Vacherie B."/>
            <person name="Barbe V."/>
            <person name="Medigue C."/>
            <person name="Calteau A."/>
            <person name="Ghodhbane-Gtari F."/>
            <person name="Essoussi I."/>
            <person name="Nouioui I."/>
            <person name="Abbassi-Ghozzi I."/>
            <person name="Gtari M."/>
        </authorList>
    </citation>
    <scope>NUCLEOTIDE SEQUENCE [LARGE SCALE GENOMIC DNA]</scope>
    <source>
        <strain evidence="5">BC 501</strain>
    </source>
</reference>
<organism evidence="4 5">
    <name type="scientific">Modestobacter italicus (strain DSM 44449 / CECT 9708 / BC 501)</name>
    <dbReference type="NCBI Taxonomy" id="2732864"/>
    <lineage>
        <taxon>Bacteria</taxon>
        <taxon>Bacillati</taxon>
        <taxon>Actinomycetota</taxon>
        <taxon>Actinomycetes</taxon>
        <taxon>Geodermatophilales</taxon>
        <taxon>Geodermatophilaceae</taxon>
        <taxon>Modestobacter</taxon>
    </lineage>
</organism>
<dbReference type="Proteomes" id="UP000006461">
    <property type="component" value="Chromosome"/>
</dbReference>
<evidence type="ECO:0000256" key="2">
    <source>
        <dbReference type="SAM" id="SignalP"/>
    </source>
</evidence>
<proteinExistence type="predicted"/>
<dbReference type="OrthoDB" id="3393679at2"/>
<dbReference type="KEGG" id="mmar:MODMU_5100"/>
<keyword evidence="2" id="KW-0732">Signal</keyword>
<feature type="signal peptide" evidence="2">
    <location>
        <begin position="1"/>
        <end position="18"/>
    </location>
</feature>
<sequence length="212" mass="20657">MAGFALLAVAVLSTGCAAQTDPDDAASTGSAPASASTTASAPAGSSDPAGSSSSAATATEEAEGTPFPGDTQADVADAVDPDGLTVTAVRAASHDGFDRVVFELSGSGTPGWRVEYVDAPTAQGSGAAIDVPGAAYLAVSLQGTSYPYDSGAEEVARGAVPVSGTDVVQGVFYDATFEGVSAAVIGTADQAPFRVYSLTGPSRVVVEVATAG</sequence>
<dbReference type="InterPro" id="IPR056303">
    <property type="entry name" value="AMIN-like"/>
</dbReference>
<dbReference type="HOGENOM" id="CLU_099777_1_1_11"/>
<dbReference type="eggNOG" id="COG5401">
    <property type="taxonomic scope" value="Bacteria"/>
</dbReference>
<keyword evidence="5" id="KW-1185">Reference proteome</keyword>
<evidence type="ECO:0000256" key="1">
    <source>
        <dbReference type="SAM" id="MobiDB-lite"/>
    </source>
</evidence>
<dbReference type="OMA" id="GWFIDYT"/>
<feature type="compositionally biased region" description="Low complexity" evidence="1">
    <location>
        <begin position="25"/>
        <end position="59"/>
    </location>
</feature>
<dbReference type="EMBL" id="FO203431">
    <property type="protein sequence ID" value="CCH90479.1"/>
    <property type="molecule type" value="Genomic_DNA"/>
</dbReference>
<evidence type="ECO:0000313" key="5">
    <source>
        <dbReference type="Proteomes" id="UP000006461"/>
    </source>
</evidence>
<protein>
    <recommendedName>
        <fullName evidence="3">AMIN-like domain-containing protein</fullName>
    </recommendedName>
</protein>
<accession>I4F4B6</accession>
<name>I4F4B6_MODI5</name>
<feature type="region of interest" description="Disordered" evidence="1">
    <location>
        <begin position="18"/>
        <end position="77"/>
    </location>
</feature>
<dbReference type="STRING" id="477641.MODMU_5100"/>
<feature type="domain" description="AMIN-like" evidence="3">
    <location>
        <begin position="85"/>
        <end position="209"/>
    </location>
</feature>
<gene>
    <name evidence="4" type="ordered locus">MODMU_5100</name>
</gene>
<evidence type="ECO:0000313" key="4">
    <source>
        <dbReference type="EMBL" id="CCH90479.1"/>
    </source>
</evidence>
<dbReference type="Pfam" id="PF24837">
    <property type="entry name" value="AMIN-like"/>
    <property type="match status" value="1"/>
</dbReference>